<reference evidence="2" key="1">
    <citation type="submission" date="2018-04" db="EMBL/GenBank/DDBJ databases">
        <title>Draft genome sequence of the Candidatus Spirobacillus cienkowskii, a pathogen of freshwater Daphnia species, reconstructed from hemolymph metagenomic reads.</title>
        <authorList>
            <person name="Bresciani L."/>
            <person name="Lemos L.N."/>
            <person name="Wale N."/>
            <person name="Lin J.Y."/>
            <person name="Fernandes G.R."/>
            <person name="Duffy M.A."/>
            <person name="Rodrigues J.M."/>
        </authorList>
    </citation>
    <scope>NUCLEOTIDE SEQUENCE [LARGE SCALE GENOMIC DNA]</scope>
    <source>
        <strain evidence="2">Binning01</strain>
    </source>
</reference>
<proteinExistence type="predicted"/>
<dbReference type="InterPro" id="IPR011249">
    <property type="entry name" value="Metalloenz_LuxS/M16"/>
</dbReference>
<accession>A0A369KY97</accession>
<feature type="domain" description="Peptidase M16 C-terminal" evidence="1">
    <location>
        <begin position="196"/>
        <end position="247"/>
    </location>
</feature>
<keyword evidence="3" id="KW-1185">Reference proteome</keyword>
<dbReference type="AlphaFoldDB" id="A0A369KY97"/>
<dbReference type="Gene3D" id="3.30.830.10">
    <property type="entry name" value="Metalloenzyme, LuxS/M16 peptidase-like"/>
    <property type="match status" value="1"/>
</dbReference>
<dbReference type="Pfam" id="PF05193">
    <property type="entry name" value="Peptidase_M16_C"/>
    <property type="match status" value="1"/>
</dbReference>
<sequence length="427" mass="51511">MIFFSFLIFIIHFNCHAKYLVENKNYDYLGKEKIYQEVDNYFYKYKLKNGLKIVVYESEKEEINFHILVNAGNNREINGIYETYLNPKYSEKIFLKNKYLIKLENYYSKNEESFFSSNFLKFSYNFKPKNLDFIIENSYLSFKNPDLSNKIIDKSKDEVFNLLELDYDNSIYKDLFKCLKNNSIHDGDYKSEIKNIDFKKIKNYYYDFFTPNNIVLIVEGNVNHKFIVDKISKFYHLLPEKNTIPFKNLENNINNSNKNLTCIFNADPEQKFEANLIFFFNHNFTEKDILYRKILSKSVEDLFKTILTTNINYPFNNFFIDTFMFQSKIGDKDKFNEYLKYSTFNVTLSDKKIDEDFCPCEGISDVEYLYYNIMLEENNIFDKDSIHKIINKFDSNDFEKWVKEKYIDNKNKLHIKFKPIFKNDVDK</sequence>
<name>A0A369KY97_9BACT</name>
<evidence type="ECO:0000313" key="2">
    <source>
        <dbReference type="EMBL" id="RDB36694.1"/>
    </source>
</evidence>
<evidence type="ECO:0000259" key="1">
    <source>
        <dbReference type="Pfam" id="PF05193"/>
    </source>
</evidence>
<dbReference type="Proteomes" id="UP000253934">
    <property type="component" value="Unassembled WGS sequence"/>
</dbReference>
<dbReference type="GO" id="GO:0046872">
    <property type="term" value="F:metal ion binding"/>
    <property type="evidence" value="ECO:0007669"/>
    <property type="project" value="InterPro"/>
</dbReference>
<comment type="caution">
    <text evidence="2">The sequence shown here is derived from an EMBL/GenBank/DDBJ whole genome shotgun (WGS) entry which is preliminary data.</text>
</comment>
<protein>
    <submittedName>
        <fullName evidence="2">Insulinase family protein</fullName>
    </submittedName>
</protein>
<gene>
    <name evidence="2" type="ORF">DCC88_03775</name>
</gene>
<evidence type="ECO:0000313" key="3">
    <source>
        <dbReference type="Proteomes" id="UP000253934"/>
    </source>
</evidence>
<organism evidence="2 3">
    <name type="scientific">Spirobacillus cienkowskii</name>
    <dbReference type="NCBI Taxonomy" id="495820"/>
    <lineage>
        <taxon>Bacteria</taxon>
        <taxon>Pseudomonadati</taxon>
        <taxon>Bdellovibrionota</taxon>
        <taxon>Oligoflexia</taxon>
        <taxon>Silvanigrellales</taxon>
        <taxon>Spirobacillus</taxon>
    </lineage>
</organism>
<dbReference type="InterPro" id="IPR007863">
    <property type="entry name" value="Peptidase_M16_C"/>
</dbReference>
<dbReference type="EMBL" id="QOVW01000041">
    <property type="protein sequence ID" value="RDB36694.1"/>
    <property type="molecule type" value="Genomic_DNA"/>
</dbReference>
<dbReference type="SUPFAM" id="SSF63411">
    <property type="entry name" value="LuxS/MPP-like metallohydrolase"/>
    <property type="match status" value="1"/>
</dbReference>